<sequence>MKSQWEKEIEAGFADLDVPAQLRAGAIEHLRIWLEGAAFAPYRSQLAGLIERRQWNVLLDSFYRVIPFGTGGRRGPVGIGINRINPYTVATAVQGHVDYLRKRQGGEPLSVVVAFDCRIFKDLRGCYDPSLPNPLIGMRSRDFARLAAEVYAGNGIIVWTVPGDDLLLSTPELSFAIRHLGASGGLNISASHNHPDDNGTKFYTEYGGQPIAPHDEEMAEAVQAVQQVREMPFERAVQQNLVRWWGPSEHEAYLDASLARSIVRDARDAFIVYSPLNGTGRRTVYDVLVKAGFRVALVPSQADYDGEFPDVKYRIPNPELPEALEMAAAEARRLGADAAFATDPDADRLGVVVSSAQGDRFLTGNEIAALLTASIIEGRVLRNEMPAHPFVVKTCVTTELMTAIARAHGVAMIGELSVGFKYIAEVLEAVDRTGRYGDVTATCDDFLCAAEESHGVLVTPELRDKDAAGGALLLAEYIARLKREGKTLQDELDRLYDRYGYVTQGVYSLIMEGVTGLQRIDAMMAALRQKQPSAIAGCGLERAVDYWDECVYGPIKSGTDRASRNVMTFYFEHGLKVTVRPSGTEPKLKIYVEAGGTVGAEGRPEINRRAADATRQMVDYLLDTIGVRLPGQALALSQLVSVENRIDFATRFLGELRARLDDGITASALDRWIDTRLAAYGKDSRFLVAPGICVCLESGLLGLDRYGGVLRALFPVDR</sequence>
<evidence type="ECO:0000259" key="9">
    <source>
        <dbReference type="Pfam" id="PF02879"/>
    </source>
</evidence>
<dbReference type="Gene3D" id="3.30.310.50">
    <property type="entry name" value="Alpha-D-phosphohexomutase, C-terminal domain"/>
    <property type="match status" value="1"/>
</dbReference>
<proteinExistence type="inferred from homology"/>
<dbReference type="SUPFAM" id="SSF53738">
    <property type="entry name" value="Phosphoglucomutase, first 3 domains"/>
    <property type="match status" value="3"/>
</dbReference>
<evidence type="ECO:0000313" key="11">
    <source>
        <dbReference type="EMBL" id="CBE68607.1"/>
    </source>
</evidence>
<feature type="domain" description="Alpha-D-phosphohexomutase C-terminal" evidence="7">
    <location>
        <begin position="568"/>
        <end position="594"/>
    </location>
</feature>
<dbReference type="GO" id="GO:0004615">
    <property type="term" value="F:phosphomannomutase activity"/>
    <property type="evidence" value="ECO:0007669"/>
    <property type="project" value="UniProtKB-EC"/>
</dbReference>
<dbReference type="CDD" id="cd05799">
    <property type="entry name" value="PGM2"/>
    <property type="match status" value="1"/>
</dbReference>
<dbReference type="eggNOG" id="COG1109">
    <property type="taxonomic scope" value="Bacteria"/>
</dbReference>
<dbReference type="SUPFAM" id="SSF55957">
    <property type="entry name" value="Phosphoglucomutase, C-terminal domain"/>
    <property type="match status" value="1"/>
</dbReference>
<evidence type="ECO:0000313" key="12">
    <source>
        <dbReference type="Proteomes" id="UP000006898"/>
    </source>
</evidence>
<organism evidence="11 12">
    <name type="scientific">Methylomirabilis oxygeniifera</name>
    <dbReference type="NCBI Taxonomy" id="671143"/>
    <lineage>
        <taxon>Bacteria</taxon>
        <taxon>Candidatus Methylomirabilota</taxon>
        <taxon>Candidatus Methylomirabilia</taxon>
        <taxon>Candidatus Methylomirabilales</taxon>
        <taxon>Candidatus Methylomirabilaceae</taxon>
        <taxon>Candidatus Methylomirabilis</taxon>
    </lineage>
</organism>
<evidence type="ECO:0000259" key="8">
    <source>
        <dbReference type="Pfam" id="PF02878"/>
    </source>
</evidence>
<dbReference type="InterPro" id="IPR005845">
    <property type="entry name" value="A-D-PHexomutase_a/b/a-II"/>
</dbReference>
<keyword evidence="3" id="KW-0597">Phosphoprotein</keyword>
<evidence type="ECO:0000256" key="6">
    <source>
        <dbReference type="ARBA" id="ARBA00023235"/>
    </source>
</evidence>
<evidence type="ECO:0000256" key="2">
    <source>
        <dbReference type="ARBA" id="ARBA00010231"/>
    </source>
</evidence>
<dbReference type="Proteomes" id="UP000006898">
    <property type="component" value="Chromosome"/>
</dbReference>
<keyword evidence="5" id="KW-0460">Magnesium</keyword>
<evidence type="ECO:0000256" key="3">
    <source>
        <dbReference type="ARBA" id="ARBA00022553"/>
    </source>
</evidence>
<dbReference type="InterPro" id="IPR005846">
    <property type="entry name" value="A-D-PHexomutase_a/b/a-III"/>
</dbReference>
<gene>
    <name evidence="11" type="ORF">DAMO_1547</name>
</gene>
<feature type="domain" description="Alpha-D-phosphohexomutase alpha/beta/alpha" evidence="9">
    <location>
        <begin position="265"/>
        <end position="352"/>
    </location>
</feature>
<dbReference type="GO" id="GO:0005975">
    <property type="term" value="P:carbohydrate metabolic process"/>
    <property type="evidence" value="ECO:0007669"/>
    <property type="project" value="InterPro"/>
</dbReference>
<dbReference type="InterPro" id="IPR005844">
    <property type="entry name" value="A-D-PHexomutase_a/b/a-I"/>
</dbReference>
<dbReference type="KEGG" id="mox:DAMO_1547"/>
<evidence type="ECO:0000256" key="4">
    <source>
        <dbReference type="ARBA" id="ARBA00022723"/>
    </source>
</evidence>
<dbReference type="Pfam" id="PF00408">
    <property type="entry name" value="PGM_PMM_IV"/>
    <property type="match status" value="1"/>
</dbReference>
<dbReference type="STRING" id="671143.DAMO_1547"/>
<dbReference type="InterPro" id="IPR036900">
    <property type="entry name" value="A-D-PHexomutase_C_sf"/>
</dbReference>
<dbReference type="InterPro" id="IPR005843">
    <property type="entry name" value="A-D-PHexomutase_C"/>
</dbReference>
<dbReference type="InterPro" id="IPR016055">
    <property type="entry name" value="A-D-PHexomutase_a/b/a-I/II/III"/>
</dbReference>
<dbReference type="GO" id="GO:0006166">
    <property type="term" value="P:purine ribonucleoside salvage"/>
    <property type="evidence" value="ECO:0007669"/>
    <property type="project" value="TreeGrafter"/>
</dbReference>
<feature type="domain" description="Alpha-D-phosphohexomutase alpha/beta/alpha" evidence="8">
    <location>
        <begin position="140"/>
        <end position="227"/>
    </location>
</feature>
<dbReference type="PANTHER" id="PTHR45745:SF1">
    <property type="entry name" value="PHOSPHOGLUCOMUTASE 2B-RELATED"/>
    <property type="match status" value="1"/>
</dbReference>
<dbReference type="AlphaFoldDB" id="D5MFS6"/>
<dbReference type="Gene3D" id="3.40.120.10">
    <property type="entry name" value="Alpha-D-Glucose-1,6-Bisphosphate, subunit A, domain 3"/>
    <property type="match status" value="3"/>
</dbReference>
<evidence type="ECO:0000256" key="1">
    <source>
        <dbReference type="ARBA" id="ARBA00001946"/>
    </source>
</evidence>
<comment type="similarity">
    <text evidence="2">Belongs to the phosphohexose mutase family.</text>
</comment>
<reference evidence="11 12" key="1">
    <citation type="journal article" date="2010" name="Nature">
        <title>Nitrite-driven anaerobic methane oxidation by oxygenic bacteria.</title>
        <authorList>
            <person name="Ettwig K.F."/>
            <person name="Butler M.K."/>
            <person name="Le Paslier D."/>
            <person name="Pelletier E."/>
            <person name="Mangenot S."/>
            <person name="Kuypers M.M.M."/>
            <person name="Schreiber F."/>
            <person name="Dutilh B.E."/>
            <person name="Zedelius J."/>
            <person name="de Beer D."/>
            <person name="Gloerich J."/>
            <person name="Wessels H.J.C.T."/>
            <person name="van Allen T."/>
            <person name="Luesken F."/>
            <person name="Wu M."/>
            <person name="van de Pas-Schoonen K.T."/>
            <person name="Op den Camp H.J.M."/>
            <person name="Janssen-Megens E.M."/>
            <person name="Francoijs K-J."/>
            <person name="Stunnenberg H."/>
            <person name="Weissenbach J."/>
            <person name="Jetten M.S.M."/>
            <person name="Strous M."/>
        </authorList>
    </citation>
    <scope>NUCLEOTIDE SEQUENCE [LARGE SCALE GENOMIC DNA]</scope>
</reference>
<dbReference type="HOGENOM" id="CLU_016950_0_0_0"/>
<feature type="domain" description="Alpha-D-phosphohexomutase alpha/beta/alpha" evidence="10">
    <location>
        <begin position="364"/>
        <end position="499"/>
    </location>
</feature>
<dbReference type="EC" id="5.4.2.8" evidence="11"/>
<dbReference type="Pfam" id="PF02879">
    <property type="entry name" value="PGM_PMM_II"/>
    <property type="match status" value="1"/>
</dbReference>
<comment type="cofactor">
    <cofactor evidence="1">
        <name>Mg(2+)</name>
        <dbReference type="ChEBI" id="CHEBI:18420"/>
    </cofactor>
</comment>
<evidence type="ECO:0000259" key="10">
    <source>
        <dbReference type="Pfam" id="PF02880"/>
    </source>
</evidence>
<keyword evidence="6 11" id="KW-0413">Isomerase</keyword>
<dbReference type="Pfam" id="PF02880">
    <property type="entry name" value="PGM_PMM_III"/>
    <property type="match status" value="1"/>
</dbReference>
<keyword evidence="4" id="KW-0479">Metal-binding</keyword>
<name>D5MFS6_METO1</name>
<evidence type="ECO:0000256" key="5">
    <source>
        <dbReference type="ARBA" id="ARBA00022842"/>
    </source>
</evidence>
<dbReference type="GO" id="GO:0008973">
    <property type="term" value="F:phosphopentomutase activity"/>
    <property type="evidence" value="ECO:0007669"/>
    <property type="project" value="TreeGrafter"/>
</dbReference>
<dbReference type="Pfam" id="PF02878">
    <property type="entry name" value="PGM_PMM_I"/>
    <property type="match status" value="1"/>
</dbReference>
<accession>D5MFS6</accession>
<evidence type="ECO:0000259" key="7">
    <source>
        <dbReference type="Pfam" id="PF00408"/>
    </source>
</evidence>
<dbReference type="EMBL" id="FP565575">
    <property type="protein sequence ID" value="CBE68607.1"/>
    <property type="molecule type" value="Genomic_DNA"/>
</dbReference>
<dbReference type="PANTHER" id="PTHR45745">
    <property type="entry name" value="PHOSPHOMANNOMUTASE 45A"/>
    <property type="match status" value="1"/>
</dbReference>
<dbReference type="GO" id="GO:0046872">
    <property type="term" value="F:metal ion binding"/>
    <property type="evidence" value="ECO:0007669"/>
    <property type="project" value="UniProtKB-KW"/>
</dbReference>
<protein>
    <submittedName>
        <fullName evidence="11">Putative Phosphomannomutase</fullName>
        <ecNumber evidence="11">5.4.2.8</ecNumber>
    </submittedName>
</protein>